<protein>
    <submittedName>
        <fullName evidence="2">Uncharacterized protein</fullName>
    </submittedName>
</protein>
<sequence>MRFLKLLFLAILLSACSSEKITLSPVQESLVSGSSIAVERKFPQNFNQTTGRVFYASQLSSHIATFPKFKNSALNQEVATLKFHVKEYVYATEAFNIVGQKRALGNLEKSYKKIQKLRNYLTVEDDEVINRYLVRIKSNVAQLQSLSEVPQE</sequence>
<evidence type="ECO:0000256" key="1">
    <source>
        <dbReference type="SAM" id="SignalP"/>
    </source>
</evidence>
<evidence type="ECO:0000313" key="2">
    <source>
        <dbReference type="EMBL" id="MBF5027183.1"/>
    </source>
</evidence>
<proteinExistence type="predicted"/>
<reference evidence="2" key="1">
    <citation type="submission" date="2020-11" db="EMBL/GenBank/DDBJ databases">
        <title>Genome seq and assembly of Planobacterium sp.</title>
        <authorList>
            <person name="Chhetri G."/>
        </authorList>
    </citation>
    <scope>NUCLEOTIDE SEQUENCE</scope>
    <source>
        <strain evidence="2">GCR5</strain>
    </source>
</reference>
<name>A0A930YVP2_9FLAO</name>
<keyword evidence="3" id="KW-1185">Reference proteome</keyword>
<dbReference type="PROSITE" id="PS51257">
    <property type="entry name" value="PROKAR_LIPOPROTEIN"/>
    <property type="match status" value="1"/>
</dbReference>
<evidence type="ECO:0000313" key="3">
    <source>
        <dbReference type="Proteomes" id="UP000694480"/>
    </source>
</evidence>
<gene>
    <name evidence="2" type="ORF">IC612_05160</name>
</gene>
<dbReference type="RefSeq" id="WP_194739114.1">
    <property type="nucleotide sequence ID" value="NZ_JADKYY010000005.1"/>
</dbReference>
<keyword evidence="1" id="KW-0732">Signal</keyword>
<organism evidence="2 3">
    <name type="scientific">Planobacterium oryzisoli</name>
    <dbReference type="NCBI Taxonomy" id="2771435"/>
    <lineage>
        <taxon>Bacteria</taxon>
        <taxon>Pseudomonadati</taxon>
        <taxon>Bacteroidota</taxon>
        <taxon>Flavobacteriia</taxon>
        <taxon>Flavobacteriales</taxon>
        <taxon>Weeksellaceae</taxon>
        <taxon>Chryseobacterium group</taxon>
        <taxon>Chryseobacterium</taxon>
    </lineage>
</organism>
<feature type="signal peptide" evidence="1">
    <location>
        <begin position="1"/>
        <end position="19"/>
    </location>
</feature>
<dbReference type="AlphaFoldDB" id="A0A930YVP2"/>
<feature type="chain" id="PRO_5038070582" evidence="1">
    <location>
        <begin position="20"/>
        <end position="152"/>
    </location>
</feature>
<comment type="caution">
    <text evidence="2">The sequence shown here is derived from an EMBL/GenBank/DDBJ whole genome shotgun (WGS) entry which is preliminary data.</text>
</comment>
<dbReference type="EMBL" id="JADKYY010000005">
    <property type="protein sequence ID" value="MBF5027183.1"/>
    <property type="molecule type" value="Genomic_DNA"/>
</dbReference>
<accession>A0A930YVP2</accession>
<dbReference type="Proteomes" id="UP000694480">
    <property type="component" value="Unassembled WGS sequence"/>
</dbReference>